<dbReference type="AlphaFoldDB" id="A0A553JZH4"/>
<comment type="subcellular location">
    <subcellularLocation>
        <location evidence="1">Cell membrane</location>
        <topology evidence="1">Multi-pass membrane protein</topology>
    </subcellularLocation>
</comment>
<reference evidence="9 10" key="1">
    <citation type="submission" date="2019-07" db="EMBL/GenBank/DDBJ databases">
        <authorList>
            <person name="Zhou L.-Y."/>
        </authorList>
    </citation>
    <scope>NUCLEOTIDE SEQUENCE [LARGE SCALE GENOMIC DNA]</scope>
    <source>
        <strain evidence="9 10">YIM 101269</strain>
    </source>
</reference>
<evidence type="ECO:0000256" key="2">
    <source>
        <dbReference type="ARBA" id="ARBA00006679"/>
    </source>
</evidence>
<comment type="similarity">
    <text evidence="2">Belongs to the DoxX family.</text>
</comment>
<evidence type="ECO:0000256" key="3">
    <source>
        <dbReference type="ARBA" id="ARBA00022475"/>
    </source>
</evidence>
<keyword evidence="10" id="KW-1185">Reference proteome</keyword>
<feature type="region of interest" description="Disordered" evidence="7">
    <location>
        <begin position="139"/>
        <end position="161"/>
    </location>
</feature>
<feature type="transmembrane region" description="Helical" evidence="8">
    <location>
        <begin position="78"/>
        <end position="97"/>
    </location>
</feature>
<sequence length="161" mass="17340">MQSFLRVLRDIGLMLTRIVIGVVLVARGWHRWQESGIAGEVALLEQAGVPYASTLIWLVIGFEIIGGILLVFGLATPLIGLGMIVLNVGVIVLLRSGDGFYVHEHGWEYNAVQAVVGLLLLTHGSGRAGLDHLFVQPKESSGDDLIGDPTTDPGAIQTRDY</sequence>
<proteinExistence type="inferred from homology"/>
<dbReference type="EMBL" id="VKKG01000004">
    <property type="protein sequence ID" value="TRY17851.1"/>
    <property type="molecule type" value="Genomic_DNA"/>
</dbReference>
<organism evidence="9 10">
    <name type="scientific">Tessaracoccus rhinocerotis</name>
    <dbReference type="NCBI Taxonomy" id="1689449"/>
    <lineage>
        <taxon>Bacteria</taxon>
        <taxon>Bacillati</taxon>
        <taxon>Actinomycetota</taxon>
        <taxon>Actinomycetes</taxon>
        <taxon>Propionibacteriales</taxon>
        <taxon>Propionibacteriaceae</taxon>
        <taxon>Tessaracoccus</taxon>
    </lineage>
</organism>
<evidence type="ECO:0000256" key="8">
    <source>
        <dbReference type="SAM" id="Phobius"/>
    </source>
</evidence>
<evidence type="ECO:0000256" key="7">
    <source>
        <dbReference type="SAM" id="MobiDB-lite"/>
    </source>
</evidence>
<gene>
    <name evidence="9" type="ORF">FOJ82_11335</name>
</gene>
<evidence type="ECO:0000256" key="4">
    <source>
        <dbReference type="ARBA" id="ARBA00022692"/>
    </source>
</evidence>
<dbReference type="PANTHER" id="PTHR33452">
    <property type="entry name" value="OXIDOREDUCTASE CATD-RELATED"/>
    <property type="match status" value="1"/>
</dbReference>
<dbReference type="Pfam" id="PF07681">
    <property type="entry name" value="DoxX"/>
    <property type="match status" value="1"/>
</dbReference>
<protein>
    <submittedName>
        <fullName evidence="9">DoxX family protein</fullName>
    </submittedName>
</protein>
<comment type="caution">
    <text evidence="9">The sequence shown here is derived from an EMBL/GenBank/DDBJ whole genome shotgun (WGS) entry which is preliminary data.</text>
</comment>
<accession>A0A553JZH4</accession>
<keyword evidence="3" id="KW-1003">Cell membrane</keyword>
<dbReference type="GO" id="GO:0005886">
    <property type="term" value="C:plasma membrane"/>
    <property type="evidence" value="ECO:0007669"/>
    <property type="project" value="UniProtKB-SubCell"/>
</dbReference>
<evidence type="ECO:0000313" key="10">
    <source>
        <dbReference type="Proteomes" id="UP000317638"/>
    </source>
</evidence>
<dbReference type="RefSeq" id="WP_143938591.1">
    <property type="nucleotide sequence ID" value="NZ_VKKG01000004.1"/>
</dbReference>
<keyword evidence="5 8" id="KW-1133">Transmembrane helix</keyword>
<dbReference type="Proteomes" id="UP000317638">
    <property type="component" value="Unassembled WGS sequence"/>
</dbReference>
<dbReference type="InterPro" id="IPR051907">
    <property type="entry name" value="DoxX-like_oxidoreductase"/>
</dbReference>
<keyword evidence="4 8" id="KW-0812">Transmembrane</keyword>
<feature type="transmembrane region" description="Helical" evidence="8">
    <location>
        <begin position="12"/>
        <end position="29"/>
    </location>
</feature>
<evidence type="ECO:0000256" key="1">
    <source>
        <dbReference type="ARBA" id="ARBA00004651"/>
    </source>
</evidence>
<dbReference type="OrthoDB" id="1122432at2"/>
<evidence type="ECO:0000256" key="5">
    <source>
        <dbReference type="ARBA" id="ARBA00022989"/>
    </source>
</evidence>
<evidence type="ECO:0000313" key="9">
    <source>
        <dbReference type="EMBL" id="TRY17851.1"/>
    </source>
</evidence>
<keyword evidence="6 8" id="KW-0472">Membrane</keyword>
<feature type="transmembrane region" description="Helical" evidence="8">
    <location>
        <begin position="49"/>
        <end position="71"/>
    </location>
</feature>
<dbReference type="PANTHER" id="PTHR33452:SF1">
    <property type="entry name" value="INNER MEMBRANE PROTEIN YPHA-RELATED"/>
    <property type="match status" value="1"/>
</dbReference>
<name>A0A553JZH4_9ACTN</name>
<dbReference type="InterPro" id="IPR032808">
    <property type="entry name" value="DoxX"/>
</dbReference>
<evidence type="ECO:0000256" key="6">
    <source>
        <dbReference type="ARBA" id="ARBA00023136"/>
    </source>
</evidence>